<proteinExistence type="predicted"/>
<evidence type="ECO:0000313" key="2">
    <source>
        <dbReference type="Proteomes" id="UP000831701"/>
    </source>
</evidence>
<comment type="caution">
    <text evidence="1">The sequence shown here is derived from an EMBL/GenBank/DDBJ whole genome shotgun (WGS) entry which is preliminary data.</text>
</comment>
<evidence type="ECO:0000313" key="1">
    <source>
        <dbReference type="EMBL" id="KAI3376069.1"/>
    </source>
</evidence>
<reference evidence="1" key="1">
    <citation type="submission" date="2022-04" db="EMBL/GenBank/DDBJ databases">
        <title>Jade perch genome.</title>
        <authorList>
            <person name="Chao B."/>
        </authorList>
    </citation>
    <scope>NUCLEOTIDE SEQUENCE</scope>
    <source>
        <strain evidence="1">CB-2022</strain>
    </source>
</reference>
<organism evidence="1 2">
    <name type="scientific">Scortum barcoo</name>
    <name type="common">barcoo grunter</name>
    <dbReference type="NCBI Taxonomy" id="214431"/>
    <lineage>
        <taxon>Eukaryota</taxon>
        <taxon>Metazoa</taxon>
        <taxon>Chordata</taxon>
        <taxon>Craniata</taxon>
        <taxon>Vertebrata</taxon>
        <taxon>Euteleostomi</taxon>
        <taxon>Actinopterygii</taxon>
        <taxon>Neopterygii</taxon>
        <taxon>Teleostei</taxon>
        <taxon>Neoteleostei</taxon>
        <taxon>Acanthomorphata</taxon>
        <taxon>Eupercaria</taxon>
        <taxon>Centrarchiformes</taxon>
        <taxon>Terapontoidei</taxon>
        <taxon>Terapontidae</taxon>
        <taxon>Scortum</taxon>
    </lineage>
</organism>
<keyword evidence="2" id="KW-1185">Reference proteome</keyword>
<accession>A0ACB8X7P9</accession>
<dbReference type="EMBL" id="CM041532">
    <property type="protein sequence ID" value="KAI3376069.1"/>
    <property type="molecule type" value="Genomic_DNA"/>
</dbReference>
<gene>
    <name evidence="1" type="ORF">L3Q82_016608</name>
</gene>
<sequence>MILFFCNLAFSLIVISFCSLSVLRVLTRPGPGEEGGNKGKINAVKQWAFVTIVAIMAVLLLMFVGNLVCLALASSSVLSDSDGCVVRIFEDLVLSAQQLCAAAALSAQVGDGMNDSQVALHTAEDYPKDTDHLYGDQVVGEDVRVTRRGCCRGGEALSAPSLENKVEDKDGEREEEEDVCHEERVEDEGAWWGDEANSKAEVGDSQVALDAGQEVTERFAKPGDVTEKETHHKYGGMIHWPMEMYANASSSSSSAVSSFQHLPYLLPG</sequence>
<name>A0ACB8X7P9_9TELE</name>
<protein>
    <submittedName>
        <fullName evidence="1">Uncharacterized protein</fullName>
    </submittedName>
</protein>
<dbReference type="Proteomes" id="UP000831701">
    <property type="component" value="Chromosome 2"/>
</dbReference>